<keyword evidence="5 7" id="KW-0472">Membrane</keyword>
<feature type="transmembrane region" description="Helical" evidence="7">
    <location>
        <begin position="329"/>
        <end position="348"/>
    </location>
</feature>
<comment type="caution">
    <text evidence="9">The sequence shown here is derived from an EMBL/GenBank/DDBJ whole genome shotgun (WGS) entry which is preliminary data.</text>
</comment>
<evidence type="ECO:0000256" key="7">
    <source>
        <dbReference type="SAM" id="Phobius"/>
    </source>
</evidence>
<dbReference type="RefSeq" id="XP_007724063.1">
    <property type="nucleotide sequence ID" value="XM_007725873.1"/>
</dbReference>
<evidence type="ECO:0000256" key="6">
    <source>
        <dbReference type="ARBA" id="ARBA00037968"/>
    </source>
</evidence>
<feature type="transmembrane region" description="Helical" evidence="7">
    <location>
        <begin position="187"/>
        <end position="209"/>
    </location>
</feature>
<dbReference type="Proteomes" id="UP000019484">
    <property type="component" value="Unassembled WGS sequence"/>
</dbReference>
<reference evidence="9 10" key="1">
    <citation type="submission" date="2013-03" db="EMBL/GenBank/DDBJ databases">
        <title>The Genome Sequence of Capronia coronata CBS 617.96.</title>
        <authorList>
            <consortium name="The Broad Institute Genomics Platform"/>
            <person name="Cuomo C."/>
            <person name="de Hoog S."/>
            <person name="Gorbushina A."/>
            <person name="Walker B."/>
            <person name="Young S.K."/>
            <person name="Zeng Q."/>
            <person name="Gargeya S."/>
            <person name="Fitzgerald M."/>
            <person name="Haas B."/>
            <person name="Abouelleil A."/>
            <person name="Allen A.W."/>
            <person name="Alvarado L."/>
            <person name="Arachchi H.M."/>
            <person name="Berlin A.M."/>
            <person name="Chapman S.B."/>
            <person name="Gainer-Dewar J."/>
            <person name="Goldberg J."/>
            <person name="Griggs A."/>
            <person name="Gujja S."/>
            <person name="Hansen M."/>
            <person name="Howarth C."/>
            <person name="Imamovic A."/>
            <person name="Ireland A."/>
            <person name="Larimer J."/>
            <person name="McCowan C."/>
            <person name="Murphy C."/>
            <person name="Pearson M."/>
            <person name="Poon T.W."/>
            <person name="Priest M."/>
            <person name="Roberts A."/>
            <person name="Saif S."/>
            <person name="Shea T."/>
            <person name="Sisk P."/>
            <person name="Sykes S."/>
            <person name="Wortman J."/>
            <person name="Nusbaum C."/>
            <person name="Birren B."/>
        </authorList>
    </citation>
    <scope>NUCLEOTIDE SEQUENCE [LARGE SCALE GENOMIC DNA]</scope>
    <source>
        <strain evidence="9 10">CBS 617.96</strain>
    </source>
</reference>
<dbReference type="InterPro" id="IPR036259">
    <property type="entry name" value="MFS_trans_sf"/>
</dbReference>
<protein>
    <recommendedName>
        <fullName evidence="8">Major facilitator superfamily (MFS) profile domain-containing protein</fullName>
    </recommendedName>
</protein>
<organism evidence="9 10">
    <name type="scientific">Capronia coronata CBS 617.96</name>
    <dbReference type="NCBI Taxonomy" id="1182541"/>
    <lineage>
        <taxon>Eukaryota</taxon>
        <taxon>Fungi</taxon>
        <taxon>Dikarya</taxon>
        <taxon>Ascomycota</taxon>
        <taxon>Pezizomycotina</taxon>
        <taxon>Eurotiomycetes</taxon>
        <taxon>Chaetothyriomycetidae</taxon>
        <taxon>Chaetothyriales</taxon>
        <taxon>Herpotrichiellaceae</taxon>
        <taxon>Capronia</taxon>
    </lineage>
</organism>
<sequence length="526" mass="59586">MLAPSEPKDRLADSDSDAMMEAAAEATEKKRSKWLTVREAIWDGERSEEERKLVQRLDLHVMTWATFGYFIRLLDSGNVTNAYVSGMKEDLGFHGDQYNLLTTFFTCGYLVAQIPSQFFLTRIRPSYYLPTAELVWSIITFCFAAVQKVEHVFALRFLVGMLEAPFAVGVLTVMGSWYTPRELGKRIAIFYSASYAASMFSGYLQAGIYKNMDDHLGLAGWRWLFIFCGVISLPAAFWGFYAVPDNPYTTKARWISAGQRVKYLARMEVLDRRGPVRLSWAKMRKIVAHWPIYVMTLTLIFHCIATQPLNYFSVWLKSLNRFSVYQINLFPTAAQALGLVTTLAYSWISDALGGKRWQLMIPPATFNFIGMVVVASGPGYAATFFGYMINAASWGYWPVVYAWANEICHDDAEERAIVIGVAQTFGQAFIAWVPVVILDVGKYAPRFKLGFCVMSGISVLQFSMIFVLRYFVRRDKARKKQEADNFDVTGNQMRGSDVQVKPENDGLKYDGLVRVQTSSIDSAAER</sequence>
<dbReference type="PROSITE" id="PS50850">
    <property type="entry name" value="MFS"/>
    <property type="match status" value="1"/>
</dbReference>
<feature type="transmembrane region" description="Helical" evidence="7">
    <location>
        <begin position="221"/>
        <end position="243"/>
    </location>
</feature>
<keyword evidence="3 7" id="KW-0812">Transmembrane</keyword>
<feature type="transmembrane region" description="Helical" evidence="7">
    <location>
        <begin position="287"/>
        <end position="309"/>
    </location>
</feature>
<dbReference type="SUPFAM" id="SSF103473">
    <property type="entry name" value="MFS general substrate transporter"/>
    <property type="match status" value="1"/>
</dbReference>
<name>W9Y5F4_9EURO</name>
<evidence type="ECO:0000256" key="4">
    <source>
        <dbReference type="ARBA" id="ARBA00022989"/>
    </source>
</evidence>
<dbReference type="PANTHER" id="PTHR43791">
    <property type="entry name" value="PERMEASE-RELATED"/>
    <property type="match status" value="1"/>
</dbReference>
<accession>W9Y5F4</accession>
<proteinExistence type="inferred from homology"/>
<feature type="transmembrane region" description="Helical" evidence="7">
    <location>
        <begin position="416"/>
        <end position="435"/>
    </location>
</feature>
<feature type="transmembrane region" description="Helical" evidence="7">
    <location>
        <begin position="384"/>
        <end position="404"/>
    </location>
</feature>
<feature type="domain" description="Major facilitator superfamily (MFS) profile" evidence="8">
    <location>
        <begin position="61"/>
        <end position="473"/>
    </location>
</feature>
<evidence type="ECO:0000256" key="2">
    <source>
        <dbReference type="ARBA" id="ARBA00022448"/>
    </source>
</evidence>
<evidence type="ECO:0000256" key="1">
    <source>
        <dbReference type="ARBA" id="ARBA00004141"/>
    </source>
</evidence>
<dbReference type="eggNOG" id="KOG2533">
    <property type="taxonomic scope" value="Eukaryota"/>
</dbReference>
<feature type="transmembrane region" description="Helical" evidence="7">
    <location>
        <begin position="153"/>
        <end position="175"/>
    </location>
</feature>
<dbReference type="EMBL" id="AMWN01000004">
    <property type="protein sequence ID" value="EXJ88057.1"/>
    <property type="molecule type" value="Genomic_DNA"/>
</dbReference>
<keyword evidence="2" id="KW-0813">Transport</keyword>
<evidence type="ECO:0000256" key="5">
    <source>
        <dbReference type="ARBA" id="ARBA00023136"/>
    </source>
</evidence>
<gene>
    <name evidence="9" type="ORF">A1O1_04984</name>
</gene>
<comment type="similarity">
    <text evidence="6">Belongs to the major facilitator superfamily. Allantoate permease family.</text>
</comment>
<dbReference type="PANTHER" id="PTHR43791:SF39">
    <property type="entry name" value="TRANSPORTER LIZ1_SEO1, PUTATIVE (AFU_ORTHOLOGUE AFUA_3G00980)-RELATED"/>
    <property type="match status" value="1"/>
</dbReference>
<dbReference type="FunFam" id="1.20.1250.20:FF:000065">
    <property type="entry name" value="Putative MFS pantothenate transporter"/>
    <property type="match status" value="1"/>
</dbReference>
<keyword evidence="4 7" id="KW-1133">Transmembrane helix</keyword>
<dbReference type="HOGENOM" id="CLU_001265_4_2_1"/>
<comment type="subcellular location">
    <subcellularLocation>
        <location evidence="1">Membrane</location>
        <topology evidence="1">Multi-pass membrane protein</topology>
    </subcellularLocation>
</comment>
<dbReference type="Pfam" id="PF07690">
    <property type="entry name" value="MFS_1"/>
    <property type="match status" value="1"/>
</dbReference>
<dbReference type="InterPro" id="IPR011701">
    <property type="entry name" value="MFS"/>
</dbReference>
<dbReference type="InterPro" id="IPR020846">
    <property type="entry name" value="MFS_dom"/>
</dbReference>
<keyword evidence="10" id="KW-1185">Reference proteome</keyword>
<dbReference type="Gene3D" id="1.20.1250.20">
    <property type="entry name" value="MFS general substrate transporter like domains"/>
    <property type="match status" value="2"/>
</dbReference>
<evidence type="ECO:0000313" key="10">
    <source>
        <dbReference type="Proteomes" id="UP000019484"/>
    </source>
</evidence>
<dbReference type="GO" id="GO:0022857">
    <property type="term" value="F:transmembrane transporter activity"/>
    <property type="evidence" value="ECO:0007669"/>
    <property type="project" value="InterPro"/>
</dbReference>
<dbReference type="STRING" id="1182541.W9Y5F4"/>
<feature type="transmembrane region" description="Helical" evidence="7">
    <location>
        <begin position="127"/>
        <end position="147"/>
    </location>
</feature>
<dbReference type="AlphaFoldDB" id="W9Y5F4"/>
<feature type="transmembrane region" description="Helical" evidence="7">
    <location>
        <begin position="447"/>
        <end position="472"/>
    </location>
</feature>
<evidence type="ECO:0000313" key="9">
    <source>
        <dbReference type="EMBL" id="EXJ88057.1"/>
    </source>
</evidence>
<feature type="transmembrane region" description="Helical" evidence="7">
    <location>
        <begin position="360"/>
        <end position="378"/>
    </location>
</feature>
<dbReference type="OrthoDB" id="3639251at2759"/>
<dbReference type="GO" id="GO:0016020">
    <property type="term" value="C:membrane"/>
    <property type="evidence" value="ECO:0007669"/>
    <property type="project" value="UniProtKB-SubCell"/>
</dbReference>
<evidence type="ECO:0000256" key="3">
    <source>
        <dbReference type="ARBA" id="ARBA00022692"/>
    </source>
</evidence>
<evidence type="ECO:0000259" key="8">
    <source>
        <dbReference type="PROSITE" id="PS50850"/>
    </source>
</evidence>
<dbReference type="GeneID" id="19159862"/>